<organism evidence="3 4">
    <name type="scientific">[Clostridium] citroniae WAL-19142</name>
    <dbReference type="NCBI Taxonomy" id="742734"/>
    <lineage>
        <taxon>Bacteria</taxon>
        <taxon>Bacillati</taxon>
        <taxon>Bacillota</taxon>
        <taxon>Clostridia</taxon>
        <taxon>Lachnospirales</taxon>
        <taxon>Lachnospiraceae</taxon>
        <taxon>Enterocloster</taxon>
    </lineage>
</organism>
<dbReference type="GeneID" id="93163489"/>
<dbReference type="Proteomes" id="UP000037392">
    <property type="component" value="Unassembled WGS sequence"/>
</dbReference>
<feature type="transmembrane region" description="Helical" evidence="2">
    <location>
        <begin position="26"/>
        <end position="45"/>
    </location>
</feature>
<dbReference type="PATRIC" id="fig|742734.4.peg.10"/>
<name>A0A0J9CFX2_9FIRM</name>
<keyword evidence="2" id="KW-0472">Membrane</keyword>
<evidence type="ECO:0000256" key="2">
    <source>
        <dbReference type="SAM" id="Phobius"/>
    </source>
</evidence>
<feature type="region of interest" description="Disordered" evidence="1">
    <location>
        <begin position="1"/>
        <end position="21"/>
    </location>
</feature>
<dbReference type="EMBL" id="ADLK01000001">
    <property type="protein sequence ID" value="KMW24148.1"/>
    <property type="molecule type" value="Genomic_DNA"/>
</dbReference>
<dbReference type="OrthoDB" id="2058559at2"/>
<dbReference type="RefSeq" id="WP_007869190.1">
    <property type="nucleotide sequence ID" value="NZ_KQ235875.1"/>
</dbReference>
<sequence length="150" mass="16520">MMNNTLNKRKPNANNQQKNSTSAERLATCSMIAGITGLICSLFYFPASLISSSNSSTGLICGVLGIVLAFMSRNADVSGKKDFSARAIAGLVLSAIAIALTFFFFYLLLRYYEVLSDPELGPKFNEYINYLQQQLNQQMHLSGGSSWIHF</sequence>
<evidence type="ECO:0000313" key="4">
    <source>
        <dbReference type="Proteomes" id="UP000037392"/>
    </source>
</evidence>
<evidence type="ECO:0000313" key="3">
    <source>
        <dbReference type="EMBL" id="KMW24148.1"/>
    </source>
</evidence>
<keyword evidence="2" id="KW-0812">Transmembrane</keyword>
<gene>
    <name evidence="3" type="ORF">HMPREF9470_00010</name>
</gene>
<accession>A0A0J9CFX2</accession>
<keyword evidence="2" id="KW-1133">Transmembrane helix</keyword>
<evidence type="ECO:0008006" key="5">
    <source>
        <dbReference type="Google" id="ProtNLM"/>
    </source>
</evidence>
<reference evidence="3 4" key="1">
    <citation type="submission" date="2011-04" db="EMBL/GenBank/DDBJ databases">
        <title>The Genome Sequence of Clostridium citroniae WAL-19142.</title>
        <authorList>
            <consortium name="The Broad Institute Genome Sequencing Platform"/>
            <person name="Earl A."/>
            <person name="Ward D."/>
            <person name="Feldgarden M."/>
            <person name="Gevers D."/>
            <person name="Warren Y.A."/>
            <person name="Tyrrell K.L."/>
            <person name="Citron D.M."/>
            <person name="Goldstein E.J."/>
            <person name="Daigneault M."/>
            <person name="Allen-Vercoe E."/>
            <person name="Young S.K."/>
            <person name="Zeng Q."/>
            <person name="Gargeya S."/>
            <person name="Fitzgerald M."/>
            <person name="Haas B."/>
            <person name="Abouelleil A."/>
            <person name="Alvarado L."/>
            <person name="Arachchi H.M."/>
            <person name="Berlin A."/>
            <person name="Brown A."/>
            <person name="Chapman S.B."/>
            <person name="Chen Z."/>
            <person name="Dunbar C."/>
            <person name="Freedman E."/>
            <person name="Gearin G."/>
            <person name="Gellesch M."/>
            <person name="Goldberg J."/>
            <person name="Griggs A."/>
            <person name="Gujja S."/>
            <person name="Heilman E.R."/>
            <person name="Heiman D."/>
            <person name="Howarth C."/>
            <person name="Larson L."/>
            <person name="Lui A."/>
            <person name="MacDonald P.J."/>
            <person name="Mehta T."/>
            <person name="Montmayeur A."/>
            <person name="Murphy C."/>
            <person name="Neiman D."/>
            <person name="Pearson M."/>
            <person name="Priest M."/>
            <person name="Roberts A."/>
            <person name="Saif S."/>
            <person name="Shea T."/>
            <person name="Shenoy N."/>
            <person name="Sisk P."/>
            <person name="Stolte C."/>
            <person name="Sykes S."/>
            <person name="White J."/>
            <person name="Yandava C."/>
            <person name="Wortman J."/>
            <person name="Nusbaum C."/>
            <person name="Birren B."/>
        </authorList>
    </citation>
    <scope>NUCLEOTIDE SEQUENCE [LARGE SCALE GENOMIC DNA]</scope>
    <source>
        <strain evidence="3 4">WAL-19142</strain>
    </source>
</reference>
<evidence type="ECO:0000256" key="1">
    <source>
        <dbReference type="SAM" id="MobiDB-lite"/>
    </source>
</evidence>
<protein>
    <recommendedName>
        <fullName evidence="5">DUF4190 domain-containing protein</fullName>
    </recommendedName>
</protein>
<proteinExistence type="predicted"/>
<dbReference type="AlphaFoldDB" id="A0A0J9CFX2"/>
<feature type="transmembrane region" description="Helical" evidence="2">
    <location>
        <begin position="57"/>
        <end position="75"/>
    </location>
</feature>
<feature type="transmembrane region" description="Helical" evidence="2">
    <location>
        <begin position="87"/>
        <end position="109"/>
    </location>
</feature>
<comment type="caution">
    <text evidence="3">The sequence shown here is derived from an EMBL/GenBank/DDBJ whole genome shotgun (WGS) entry which is preliminary data.</text>
</comment>